<accession>A0ABP9J1E6</accession>
<keyword evidence="3" id="KW-0479">Metal-binding</keyword>
<dbReference type="InterPro" id="IPR012292">
    <property type="entry name" value="Globin/Proto"/>
</dbReference>
<proteinExistence type="predicted"/>
<dbReference type="Proteomes" id="UP001500427">
    <property type="component" value="Unassembled WGS sequence"/>
</dbReference>
<evidence type="ECO:0000256" key="2">
    <source>
        <dbReference type="ARBA" id="ARBA00022617"/>
    </source>
</evidence>
<keyword evidence="2" id="KW-0349">Heme</keyword>
<dbReference type="CDD" id="cd14775">
    <property type="entry name" value="TrHb2_O-like"/>
    <property type="match status" value="1"/>
</dbReference>
<keyword evidence="1" id="KW-0813">Transport</keyword>
<keyword evidence="6" id="KW-1185">Reference proteome</keyword>
<evidence type="ECO:0000256" key="3">
    <source>
        <dbReference type="ARBA" id="ARBA00022723"/>
    </source>
</evidence>
<evidence type="ECO:0000256" key="1">
    <source>
        <dbReference type="ARBA" id="ARBA00022448"/>
    </source>
</evidence>
<reference evidence="6" key="1">
    <citation type="journal article" date="2019" name="Int. J. Syst. Evol. Microbiol.">
        <title>The Global Catalogue of Microorganisms (GCM) 10K type strain sequencing project: providing services to taxonomists for standard genome sequencing and annotation.</title>
        <authorList>
            <consortium name="The Broad Institute Genomics Platform"/>
            <consortium name="The Broad Institute Genome Sequencing Center for Infectious Disease"/>
            <person name="Wu L."/>
            <person name="Ma J."/>
        </authorList>
    </citation>
    <scope>NUCLEOTIDE SEQUENCE [LARGE SCALE GENOMIC DNA]</scope>
    <source>
        <strain evidence="6">JCM 17687</strain>
    </source>
</reference>
<dbReference type="InterPro" id="IPR001486">
    <property type="entry name" value="Hemoglobin_trunc"/>
</dbReference>
<dbReference type="Pfam" id="PF01152">
    <property type="entry name" value="Bac_globin"/>
    <property type="match status" value="1"/>
</dbReference>
<evidence type="ECO:0000313" key="6">
    <source>
        <dbReference type="Proteomes" id="UP001500427"/>
    </source>
</evidence>
<evidence type="ECO:0000256" key="4">
    <source>
        <dbReference type="ARBA" id="ARBA00023004"/>
    </source>
</evidence>
<organism evidence="5 6">
    <name type="scientific">Terrabacter aeriphilus</name>
    <dbReference type="NCBI Taxonomy" id="515662"/>
    <lineage>
        <taxon>Bacteria</taxon>
        <taxon>Bacillati</taxon>
        <taxon>Actinomycetota</taxon>
        <taxon>Actinomycetes</taxon>
        <taxon>Micrococcales</taxon>
        <taxon>Intrasporangiaceae</taxon>
        <taxon>Terrabacter</taxon>
    </lineage>
</organism>
<dbReference type="Gene3D" id="1.10.490.10">
    <property type="entry name" value="Globins"/>
    <property type="match status" value="1"/>
</dbReference>
<protein>
    <submittedName>
        <fullName evidence="5">Group II truncated hemoglobin</fullName>
    </submittedName>
</protein>
<evidence type="ECO:0000313" key="5">
    <source>
        <dbReference type="EMBL" id="GAA5015809.1"/>
    </source>
</evidence>
<dbReference type="RefSeq" id="WP_345505438.1">
    <property type="nucleotide sequence ID" value="NZ_BAABIW010000001.1"/>
</dbReference>
<comment type="caution">
    <text evidence="5">The sequence shown here is derived from an EMBL/GenBank/DDBJ whole genome shotgun (WGS) entry which is preliminary data.</text>
</comment>
<dbReference type="EMBL" id="BAABIW010000001">
    <property type="protein sequence ID" value="GAA5015809.1"/>
    <property type="molecule type" value="Genomic_DNA"/>
</dbReference>
<name>A0ABP9J1E6_9MICO</name>
<dbReference type="InterPro" id="IPR009050">
    <property type="entry name" value="Globin-like_sf"/>
</dbReference>
<keyword evidence="4" id="KW-0408">Iron</keyword>
<sequence length="159" mass="17136">MTETVYEAVGGLPALESLAHAWHERCIADPVVAHAFSHGHHPDHSHRLALYWAEALGGPRDYTETIASESDVVRMHAGNGDHHEMDERAVDCFAAAVDDVGLTADPALAAVLVAYFRWATDRLGIHHDSASDVPDGLDVPRWSWDGLVDGDGTAAAQPQ</sequence>
<gene>
    <name evidence="5" type="ORF">GCM10023258_00800</name>
</gene>
<dbReference type="SUPFAM" id="SSF46458">
    <property type="entry name" value="Globin-like"/>
    <property type="match status" value="1"/>
</dbReference>